<dbReference type="InterPro" id="IPR022193">
    <property type="entry name" value="DUF3718"/>
</dbReference>
<name>A0ABU8EWW5_9GAMM</name>
<dbReference type="Proteomes" id="UP001382455">
    <property type="component" value="Unassembled WGS sequence"/>
</dbReference>
<dbReference type="EMBL" id="JBAWKS010000001">
    <property type="protein sequence ID" value="MEI4550691.1"/>
    <property type="molecule type" value="Genomic_DNA"/>
</dbReference>
<accession>A0ABU8EWW5</accession>
<reference evidence="2 3" key="1">
    <citation type="submission" date="2023-12" db="EMBL/GenBank/DDBJ databases">
        <title>Friends and Foes: Symbiotic and Algicidal bacterial influence on Karenia brevis blooms.</title>
        <authorList>
            <person name="Fei C."/>
            <person name="Mohamed A.R."/>
            <person name="Booker A."/>
            <person name="Arshad M."/>
            <person name="Klass S."/>
            <person name="Ahn S."/>
            <person name="Gilbert P.M."/>
            <person name="Heil C.A."/>
            <person name="Martinez J.M."/>
            <person name="Amin S.A."/>
        </authorList>
    </citation>
    <scope>NUCLEOTIDE SEQUENCE [LARGE SCALE GENOMIC DNA]</scope>
    <source>
        <strain evidence="2 3">CE15</strain>
    </source>
</reference>
<comment type="caution">
    <text evidence="2">The sequence shown here is derived from an EMBL/GenBank/DDBJ whole genome shotgun (WGS) entry which is preliminary data.</text>
</comment>
<evidence type="ECO:0000256" key="1">
    <source>
        <dbReference type="SAM" id="SignalP"/>
    </source>
</evidence>
<organism evidence="2 3">
    <name type="scientific">Pseudoalteromonas spongiae</name>
    <dbReference type="NCBI Taxonomy" id="298657"/>
    <lineage>
        <taxon>Bacteria</taxon>
        <taxon>Pseudomonadati</taxon>
        <taxon>Pseudomonadota</taxon>
        <taxon>Gammaproteobacteria</taxon>
        <taxon>Alteromonadales</taxon>
        <taxon>Pseudoalteromonadaceae</taxon>
        <taxon>Pseudoalteromonas</taxon>
    </lineage>
</organism>
<protein>
    <submittedName>
        <fullName evidence="2">DUF3718 domain-containing protein</fullName>
    </submittedName>
</protein>
<proteinExistence type="predicted"/>
<sequence length="107" mass="11637">MKTLLITAGIALLSLTSAPSSAHSKQVVTTDSSADSSLCAAIIKDKPVVITKRLKQARLRKHQAKEVLFCNGLSLSEFAQKHNSYKAIAHLRLEPSQEQLANNNIVK</sequence>
<dbReference type="Pfam" id="PF12514">
    <property type="entry name" value="DUF3718"/>
    <property type="match status" value="1"/>
</dbReference>
<feature type="chain" id="PRO_5046630911" evidence="1">
    <location>
        <begin position="23"/>
        <end position="107"/>
    </location>
</feature>
<feature type="signal peptide" evidence="1">
    <location>
        <begin position="1"/>
        <end position="22"/>
    </location>
</feature>
<keyword evidence="3" id="KW-1185">Reference proteome</keyword>
<gene>
    <name evidence="2" type="ORF">WAE96_13555</name>
</gene>
<keyword evidence="1" id="KW-0732">Signal</keyword>
<evidence type="ECO:0000313" key="2">
    <source>
        <dbReference type="EMBL" id="MEI4550691.1"/>
    </source>
</evidence>
<evidence type="ECO:0000313" key="3">
    <source>
        <dbReference type="Proteomes" id="UP001382455"/>
    </source>
</evidence>
<dbReference type="RefSeq" id="WP_054978254.1">
    <property type="nucleotide sequence ID" value="NZ_JBAWKS010000001.1"/>
</dbReference>